<name>A0A0M6ZCL8_9HYPH</name>
<dbReference type="RefSeq" id="WP_055117527.1">
    <property type="nucleotide sequence ID" value="NZ_CANKXR010000004.1"/>
</dbReference>
<proteinExistence type="predicted"/>
<dbReference type="AlphaFoldDB" id="A0A0M6ZCL8"/>
<dbReference type="OrthoDB" id="7873291at2"/>
<dbReference type="EMBL" id="CXWC01000013">
    <property type="protein sequence ID" value="CTQ77014.1"/>
    <property type="molecule type" value="Genomic_DNA"/>
</dbReference>
<dbReference type="GeneID" id="97672242"/>
<dbReference type="Proteomes" id="UP000049983">
    <property type="component" value="Unassembled WGS sequence"/>
</dbReference>
<evidence type="ECO:0000313" key="3">
    <source>
        <dbReference type="Proteomes" id="UP000049983"/>
    </source>
</evidence>
<feature type="chain" id="PRO_5009787750" description="Lytic murein transglycosylase" evidence="1">
    <location>
        <begin position="26"/>
        <end position="97"/>
    </location>
</feature>
<evidence type="ECO:0000313" key="2">
    <source>
        <dbReference type="EMBL" id="CTQ77014.1"/>
    </source>
</evidence>
<feature type="signal peptide" evidence="1">
    <location>
        <begin position="1"/>
        <end position="25"/>
    </location>
</feature>
<accession>A0A0M6ZCL8</accession>
<reference evidence="3" key="1">
    <citation type="submission" date="2015-07" db="EMBL/GenBank/DDBJ databases">
        <authorList>
            <person name="Rodrigo-Torres Lidia"/>
            <person name="Arahal R.David."/>
        </authorList>
    </citation>
    <scope>NUCLEOTIDE SEQUENCE [LARGE SCALE GENOMIC DNA]</scope>
    <source>
        <strain evidence="3">CECT 5096</strain>
    </source>
</reference>
<protein>
    <recommendedName>
        <fullName evidence="4">Lytic murein transglycosylase</fullName>
    </recommendedName>
</protein>
<sequence>MPRWVLGKVLALLSVLGIPLTSAVAQNSRQFESPASARAYLRSNPDGPEANAAFLALVEFRLMRENPGLSRDEIINMFNQNTSASTGVRQVQAPGLY</sequence>
<keyword evidence="3" id="KW-1185">Reference proteome</keyword>
<gene>
    <name evidence="2" type="ORF">LA5096_04972</name>
</gene>
<dbReference type="STRING" id="311410.LA5095_03690"/>
<keyword evidence="1" id="KW-0732">Signal</keyword>
<organism evidence="2 3">
    <name type="scientific">Roseibium album</name>
    <dbReference type="NCBI Taxonomy" id="311410"/>
    <lineage>
        <taxon>Bacteria</taxon>
        <taxon>Pseudomonadati</taxon>
        <taxon>Pseudomonadota</taxon>
        <taxon>Alphaproteobacteria</taxon>
        <taxon>Hyphomicrobiales</taxon>
        <taxon>Stappiaceae</taxon>
        <taxon>Roseibium</taxon>
    </lineage>
</organism>
<evidence type="ECO:0000256" key="1">
    <source>
        <dbReference type="SAM" id="SignalP"/>
    </source>
</evidence>
<evidence type="ECO:0008006" key="4">
    <source>
        <dbReference type="Google" id="ProtNLM"/>
    </source>
</evidence>